<dbReference type="InterPro" id="IPR008257">
    <property type="entry name" value="Pept_M19"/>
</dbReference>
<sequence length="384" mass="42699">MSSTECLARAKELLAEVPLIDGHNDFPYMIRGWHLGRIDDAEVDVEHMPIAHTDIKRLKQGCVGAVFWSAYVPCPKESADNEFSTATHYESLRDTLQQIDIIYSMNEKYSHALGLARTSKDVWDIFKSGRVAGLIGVEGLHQIANSASVMRNFHRLGVRYITLTHDSNNLYADSTNSREPAHQGLSKDGIAMVTEMNRIGMIVDLSHTSVETQKQVLQISRAPVIFSHTSCSALTKHPRNSPDEVLDALKANGGVFMITFLRKLTDPNDPSLEKVADHVQHVGNRIGYEHVGIGSDFDGTMQTASGLDDVSKFPFLIAELLKRGVPEDSIRALTGLNLLRVLDAVDGVSEEMKKEGVEMLQDVIEPLWDEKLREEVRTVRGVNK</sequence>
<name>A0A8A0XTH7_9PLEO</name>
<evidence type="ECO:0000256" key="2">
    <source>
        <dbReference type="RuleBase" id="RU341113"/>
    </source>
</evidence>
<comment type="cofactor">
    <cofactor evidence="2">
        <name>Zn(2+)</name>
        <dbReference type="ChEBI" id="CHEBI:29105"/>
    </cofactor>
</comment>
<accession>A0A8A0XTH7</accession>
<dbReference type="GO" id="GO:0006508">
    <property type="term" value="P:proteolysis"/>
    <property type="evidence" value="ECO:0007669"/>
    <property type="project" value="UniProtKB-KW"/>
</dbReference>
<evidence type="ECO:0000256" key="1">
    <source>
        <dbReference type="ARBA" id="ARBA00022997"/>
    </source>
</evidence>
<keyword evidence="2" id="KW-0482">Metalloprotease</keyword>
<organism evidence="3">
    <name type="scientific">Preussia typharum</name>
    <dbReference type="NCBI Taxonomy" id="718249"/>
    <lineage>
        <taxon>Eukaryota</taxon>
        <taxon>Fungi</taxon>
        <taxon>Dikarya</taxon>
        <taxon>Ascomycota</taxon>
        <taxon>Pezizomycotina</taxon>
        <taxon>Dothideomycetes</taxon>
        <taxon>Pleosporomycetidae</taxon>
        <taxon>Pleosporales</taxon>
        <taxon>Sporormiaceae</taxon>
        <taxon>Preussia/Sporomiella species complex</taxon>
        <taxon>Preussia</taxon>
    </lineage>
</organism>
<dbReference type="CDD" id="cd01301">
    <property type="entry name" value="rDP_like"/>
    <property type="match status" value="1"/>
</dbReference>
<keyword evidence="2" id="KW-0479">Metal-binding</keyword>
<dbReference type="PANTHER" id="PTHR10443">
    <property type="entry name" value="MICROSOMAL DIPEPTIDASE"/>
    <property type="match status" value="1"/>
</dbReference>
<keyword evidence="1 2" id="KW-0224">Dipeptidase</keyword>
<dbReference type="SUPFAM" id="SSF51556">
    <property type="entry name" value="Metallo-dependent hydrolases"/>
    <property type="match status" value="1"/>
</dbReference>
<evidence type="ECO:0000313" key="3">
    <source>
        <dbReference type="EMBL" id="QSQ85916.1"/>
    </source>
</evidence>
<reference evidence="3" key="1">
    <citation type="journal article" date="2021" name="J. Ind. Microbiol. Biotechnol.">
        <title>Anti-cryptococcal activity of preussolides A and B, phosphoethanolamine-substituted 24-membered macrolides, and leptosin C from coprophilous isolates of Preussia typharum.</title>
        <authorList>
            <person name="Perlatti B."/>
            <person name="Lan N."/>
            <person name="Xiang M."/>
            <person name="Earp C.E."/>
            <person name="Spraker J.E."/>
            <person name="Harvey C.J.B."/>
            <person name="Nichols C.B."/>
            <person name="Alspaugh J.A."/>
            <person name="Gloer J.B."/>
            <person name="Bills G.F."/>
        </authorList>
    </citation>
    <scope>NUCLEOTIDE SEQUENCE</scope>
    <source>
        <strain evidence="3">BGC</strain>
    </source>
</reference>
<dbReference type="GO" id="GO:0070573">
    <property type="term" value="F:metallodipeptidase activity"/>
    <property type="evidence" value="ECO:0007669"/>
    <property type="project" value="InterPro"/>
</dbReference>
<dbReference type="Pfam" id="PF01244">
    <property type="entry name" value="Peptidase_M19"/>
    <property type="match status" value="1"/>
</dbReference>
<proteinExistence type="inferred from homology"/>
<gene>
    <name evidence="3" type="primary">g18</name>
</gene>
<keyword evidence="2" id="KW-0378">Hydrolase</keyword>
<dbReference type="InterPro" id="IPR032466">
    <property type="entry name" value="Metal_Hydrolase"/>
</dbReference>
<comment type="similarity">
    <text evidence="2">Belongs to the metallo-dependent hydrolases superfamily. Peptidase M19 family.</text>
</comment>
<dbReference type="Gene3D" id="3.20.20.140">
    <property type="entry name" value="Metal-dependent hydrolases"/>
    <property type="match status" value="1"/>
</dbReference>
<keyword evidence="2" id="KW-0862">Zinc</keyword>
<dbReference type="EC" id="3.4.13.19" evidence="2"/>
<protein>
    <recommendedName>
        <fullName evidence="2">Dipeptidase</fullName>
        <ecNumber evidence="2">3.4.13.19</ecNumber>
    </recommendedName>
</protein>
<dbReference type="EMBL" id="MW161056">
    <property type="protein sequence ID" value="QSQ85916.1"/>
    <property type="molecule type" value="Genomic_DNA"/>
</dbReference>
<comment type="catalytic activity">
    <reaction evidence="2">
        <text>an L-aminoacyl-L-amino acid + H2O = 2 an L-alpha-amino acid</text>
        <dbReference type="Rhea" id="RHEA:48940"/>
        <dbReference type="ChEBI" id="CHEBI:15377"/>
        <dbReference type="ChEBI" id="CHEBI:59869"/>
        <dbReference type="ChEBI" id="CHEBI:77460"/>
        <dbReference type="EC" id="3.4.13.19"/>
    </reaction>
</comment>
<dbReference type="AlphaFoldDB" id="A0A8A0XTH7"/>
<dbReference type="GO" id="GO:0046872">
    <property type="term" value="F:metal ion binding"/>
    <property type="evidence" value="ECO:0007669"/>
    <property type="project" value="UniProtKB-UniRule"/>
</dbReference>
<dbReference type="PROSITE" id="PS51365">
    <property type="entry name" value="RENAL_DIPEPTIDASE_2"/>
    <property type="match status" value="1"/>
</dbReference>
<keyword evidence="2" id="KW-0645">Protease</keyword>
<dbReference type="PANTHER" id="PTHR10443:SF12">
    <property type="entry name" value="DIPEPTIDASE"/>
    <property type="match status" value="1"/>
</dbReference>